<organism evidence="2">
    <name type="scientific">Cucumis melo</name>
    <name type="common">Muskmelon</name>
    <dbReference type="NCBI Taxonomy" id="3656"/>
    <lineage>
        <taxon>Eukaryota</taxon>
        <taxon>Viridiplantae</taxon>
        <taxon>Streptophyta</taxon>
        <taxon>Embryophyta</taxon>
        <taxon>Tracheophyta</taxon>
        <taxon>Spermatophyta</taxon>
        <taxon>Magnoliopsida</taxon>
        <taxon>eudicotyledons</taxon>
        <taxon>Gunneridae</taxon>
        <taxon>Pentapetalae</taxon>
        <taxon>rosids</taxon>
        <taxon>fabids</taxon>
        <taxon>Cucurbitales</taxon>
        <taxon>Cucurbitaceae</taxon>
        <taxon>Benincaseae</taxon>
        <taxon>Cucumis</taxon>
    </lineage>
</organism>
<keyword evidence="1" id="KW-0812">Transmembrane</keyword>
<proteinExistence type="predicted"/>
<name>A0A9I9EEX7_CUCME</name>
<keyword evidence="1" id="KW-0472">Membrane</keyword>
<evidence type="ECO:0000256" key="1">
    <source>
        <dbReference type="SAM" id="Phobius"/>
    </source>
</evidence>
<feature type="transmembrane region" description="Helical" evidence="1">
    <location>
        <begin position="6"/>
        <end position="23"/>
    </location>
</feature>
<protein>
    <submittedName>
        <fullName evidence="2">Uncharacterized protein</fullName>
    </submittedName>
</protein>
<dbReference type="Gramene" id="MELO3C032822.2.1">
    <property type="protein sequence ID" value="MELO3C032822.2.1"/>
    <property type="gene ID" value="MELO3C032822.2"/>
</dbReference>
<dbReference type="AlphaFoldDB" id="A0A9I9EEX7"/>
<accession>A0A9I9EEX7</accession>
<keyword evidence="1" id="KW-1133">Transmembrane helix</keyword>
<evidence type="ECO:0000313" key="2">
    <source>
        <dbReference type="EnsemblPlants" id="MELO3C032822.2.1"/>
    </source>
</evidence>
<dbReference type="EnsemblPlants" id="MELO3C032822.2.1">
    <property type="protein sequence ID" value="MELO3C032822.2.1"/>
    <property type="gene ID" value="MELO3C032822.2"/>
</dbReference>
<reference evidence="2" key="1">
    <citation type="submission" date="2023-03" db="UniProtKB">
        <authorList>
            <consortium name="EnsemblPlants"/>
        </authorList>
    </citation>
    <scope>IDENTIFICATION</scope>
</reference>
<sequence>MANPTLIPINLSVIIHVAFLIFCKCPNPTQLQIGYKHIRNHSRENWPNPQSFNTIFIKENHPTTPRPSLCSLN</sequence>